<dbReference type="AlphaFoldDB" id="A0AAD9S189"/>
<evidence type="ECO:0000313" key="5">
    <source>
        <dbReference type="Proteomes" id="UP001265746"/>
    </source>
</evidence>
<dbReference type="Pfam" id="PF26082">
    <property type="entry name" value="zf-C2H2_AcuF"/>
    <property type="match status" value="1"/>
</dbReference>
<dbReference type="PANTHER" id="PTHR35391">
    <property type="entry name" value="C2H2-TYPE DOMAIN-CONTAINING PROTEIN-RELATED"/>
    <property type="match status" value="1"/>
</dbReference>
<protein>
    <recommendedName>
        <fullName evidence="3">RRM domain-containing protein</fullName>
    </recommendedName>
</protein>
<evidence type="ECO:0000256" key="2">
    <source>
        <dbReference type="SAM" id="MobiDB-lite"/>
    </source>
</evidence>
<dbReference type="GO" id="GO:0003723">
    <property type="term" value="F:RNA binding"/>
    <property type="evidence" value="ECO:0007669"/>
    <property type="project" value="UniProtKB-UniRule"/>
</dbReference>
<dbReference type="EMBL" id="JAUJFL010000011">
    <property type="protein sequence ID" value="KAK2596400.1"/>
    <property type="molecule type" value="Genomic_DNA"/>
</dbReference>
<dbReference type="SMART" id="SM00360">
    <property type="entry name" value="RRM"/>
    <property type="match status" value="1"/>
</dbReference>
<keyword evidence="5" id="KW-1185">Reference proteome</keyword>
<evidence type="ECO:0000313" key="4">
    <source>
        <dbReference type="EMBL" id="KAK2596400.1"/>
    </source>
</evidence>
<evidence type="ECO:0000256" key="1">
    <source>
        <dbReference type="PROSITE-ProRule" id="PRU00176"/>
    </source>
</evidence>
<dbReference type="Gene3D" id="3.30.70.330">
    <property type="match status" value="1"/>
</dbReference>
<dbReference type="InterPro" id="IPR000504">
    <property type="entry name" value="RRM_dom"/>
</dbReference>
<proteinExistence type="predicted"/>
<dbReference type="Pfam" id="PF00076">
    <property type="entry name" value="RRM_1"/>
    <property type="match status" value="1"/>
</dbReference>
<dbReference type="SUPFAM" id="SSF54928">
    <property type="entry name" value="RNA-binding domain, RBD"/>
    <property type="match status" value="1"/>
</dbReference>
<organism evidence="4 5">
    <name type="scientific">Phomopsis amygdali</name>
    <name type="common">Fusicoccum amygdali</name>
    <dbReference type="NCBI Taxonomy" id="1214568"/>
    <lineage>
        <taxon>Eukaryota</taxon>
        <taxon>Fungi</taxon>
        <taxon>Dikarya</taxon>
        <taxon>Ascomycota</taxon>
        <taxon>Pezizomycotina</taxon>
        <taxon>Sordariomycetes</taxon>
        <taxon>Sordariomycetidae</taxon>
        <taxon>Diaporthales</taxon>
        <taxon>Diaporthaceae</taxon>
        <taxon>Diaporthe</taxon>
    </lineage>
</organism>
<dbReference type="PANTHER" id="PTHR35391:SF7">
    <property type="entry name" value="C2H2-TYPE DOMAIN-CONTAINING PROTEIN"/>
    <property type="match status" value="1"/>
</dbReference>
<reference evidence="4" key="1">
    <citation type="submission" date="2023-06" db="EMBL/GenBank/DDBJ databases">
        <authorList>
            <person name="Noh H."/>
        </authorList>
    </citation>
    <scope>NUCLEOTIDE SEQUENCE</scope>
    <source>
        <strain evidence="4">DUCC20226</strain>
    </source>
</reference>
<comment type="caution">
    <text evidence="4">The sequence shown here is derived from an EMBL/GenBank/DDBJ whole genome shotgun (WGS) entry which is preliminary data.</text>
</comment>
<keyword evidence="1" id="KW-0694">RNA-binding</keyword>
<sequence>MANTICRLSFRATAMTQASDRRSIADRSRDVKQSMLELLRKTRVTKTPFAAEAVEDILDRFKLWTGSLGAFHQAHKRMSLESRLADSSEIRDHICEQLDDMQEAIHDLLPLCSDSGADVVDGQESLEGFDIPLDGVLSDAEFTSREQDANLILSMVSQCLKALFRIGILVRKATPRDRFERALQQAEFSFPVQFDTNYVQERHPKLSFSDARWLACRLGSANAKRRQFINYVRDHKAKLEVEDTNSTADAVTAMQSSKATTFVVPKTITASEFLQSPLGGDDDSISLVSASTAFDKDTNLKLPNLADLGPDGEYFECPICFTLQSFHKETSWKIHAYRDLRAYICTSGGKKCESLMFSDRDAWFSHELKHHYSLYMCKLCGCHSTRATHPDQHGLDPGMELQFLIEHGRIVPSQLRSQDCPFCNDWTTILSRRRQQEDVRQSTSNHQADILVSLTQFKRHVATHQEQLAIFAVPKVFDDNEDTSHEAVEMSSLASTSDDGHSQSPHEETVPIESSPSHELSSTRVNVTNLPRGINIADIEAHFRSTGSGGITEIKLMDGLGFIDFKNPPAAQRSVASFDGSNFMGECIGVRLAPSSLGRDPGTMDVADDPHSQNWQTAATINDINSANPRSKSSRRINSKGQVVAVFNHKQKNLQEEPSPSYMSAVTYAKRA</sequence>
<dbReference type="Proteomes" id="UP001265746">
    <property type="component" value="Unassembled WGS sequence"/>
</dbReference>
<feature type="compositionally biased region" description="Basic and acidic residues" evidence="2">
    <location>
        <begin position="498"/>
        <end position="509"/>
    </location>
</feature>
<feature type="domain" description="RRM" evidence="3">
    <location>
        <begin position="523"/>
        <end position="595"/>
    </location>
</feature>
<feature type="region of interest" description="Disordered" evidence="2">
    <location>
        <begin position="483"/>
        <end position="526"/>
    </location>
</feature>
<evidence type="ECO:0000259" key="3">
    <source>
        <dbReference type="PROSITE" id="PS50102"/>
    </source>
</evidence>
<name>A0AAD9S189_PHOAM</name>
<dbReference type="InterPro" id="IPR035979">
    <property type="entry name" value="RBD_domain_sf"/>
</dbReference>
<dbReference type="InterPro" id="IPR058925">
    <property type="entry name" value="zf-C2H2_AcuF"/>
</dbReference>
<dbReference type="PROSITE" id="PS50102">
    <property type="entry name" value="RRM"/>
    <property type="match status" value="1"/>
</dbReference>
<gene>
    <name evidence="4" type="ORF">N8I77_013292</name>
</gene>
<dbReference type="InterPro" id="IPR012677">
    <property type="entry name" value="Nucleotide-bd_a/b_plait_sf"/>
</dbReference>
<accession>A0AAD9S189</accession>
<feature type="compositionally biased region" description="Polar residues" evidence="2">
    <location>
        <begin position="512"/>
        <end position="526"/>
    </location>
</feature>